<name>A0A9P0E236_NEZVI</name>
<proteinExistence type="inferred from homology"/>
<dbReference type="InterPro" id="IPR035595">
    <property type="entry name" value="UDP_glycos_trans_CS"/>
</dbReference>
<dbReference type="EMBL" id="OV725077">
    <property type="protein sequence ID" value="CAH1389510.1"/>
    <property type="molecule type" value="Genomic_DNA"/>
</dbReference>
<reference evidence="13" key="1">
    <citation type="submission" date="2022-01" db="EMBL/GenBank/DDBJ databases">
        <authorList>
            <person name="King R."/>
        </authorList>
    </citation>
    <scope>NUCLEOTIDE SEQUENCE</scope>
</reference>
<dbReference type="CDD" id="cd03784">
    <property type="entry name" value="GT1_Gtf-like"/>
    <property type="match status" value="1"/>
</dbReference>
<accession>A0A9P0E236</accession>
<dbReference type="GO" id="GO:0015020">
    <property type="term" value="F:glucuronosyltransferase activity"/>
    <property type="evidence" value="ECO:0007669"/>
    <property type="project" value="UniProtKB-EC"/>
</dbReference>
<comment type="subcellular location">
    <subcellularLocation>
        <location evidence="10">Endomembrane system</location>
        <topology evidence="10">Single-pass type I membrane protein</topology>
    </subcellularLocation>
    <subcellularLocation>
        <location evidence="1">Endoplasmic reticulum</location>
    </subcellularLocation>
    <subcellularLocation>
        <location evidence="12">Membrane</location>
        <topology evidence="12">Single-pass membrane protein</topology>
    </subcellularLocation>
</comment>
<dbReference type="GO" id="GO:0016020">
    <property type="term" value="C:membrane"/>
    <property type="evidence" value="ECO:0007669"/>
    <property type="project" value="UniProtKB-SubCell"/>
</dbReference>
<dbReference type="InterPro" id="IPR002213">
    <property type="entry name" value="UDP_glucos_trans"/>
</dbReference>
<keyword evidence="9" id="KW-0325">Glycoprotein</keyword>
<organism evidence="13 14">
    <name type="scientific">Nezara viridula</name>
    <name type="common">Southern green stink bug</name>
    <name type="synonym">Cimex viridulus</name>
    <dbReference type="NCBI Taxonomy" id="85310"/>
    <lineage>
        <taxon>Eukaryota</taxon>
        <taxon>Metazoa</taxon>
        <taxon>Ecdysozoa</taxon>
        <taxon>Arthropoda</taxon>
        <taxon>Hexapoda</taxon>
        <taxon>Insecta</taxon>
        <taxon>Pterygota</taxon>
        <taxon>Neoptera</taxon>
        <taxon>Paraneoptera</taxon>
        <taxon>Hemiptera</taxon>
        <taxon>Heteroptera</taxon>
        <taxon>Panheteroptera</taxon>
        <taxon>Pentatomomorpha</taxon>
        <taxon>Pentatomoidea</taxon>
        <taxon>Pentatomidae</taxon>
        <taxon>Pentatominae</taxon>
        <taxon>Nezara</taxon>
    </lineage>
</organism>
<evidence type="ECO:0000256" key="11">
    <source>
        <dbReference type="RuleBase" id="RU003718"/>
    </source>
</evidence>
<evidence type="ECO:0000256" key="2">
    <source>
        <dbReference type="ARBA" id="ARBA00009995"/>
    </source>
</evidence>
<protein>
    <recommendedName>
        <fullName evidence="12">UDP-glucuronosyltransferase</fullName>
        <ecNumber evidence="12">2.4.1.17</ecNumber>
    </recommendedName>
</protein>
<feature type="transmembrane region" description="Helical" evidence="12">
    <location>
        <begin position="477"/>
        <end position="504"/>
    </location>
</feature>
<evidence type="ECO:0000313" key="14">
    <source>
        <dbReference type="Proteomes" id="UP001152798"/>
    </source>
</evidence>
<comment type="similarity">
    <text evidence="2 11">Belongs to the UDP-glycosyltransferase family.</text>
</comment>
<evidence type="ECO:0000256" key="7">
    <source>
        <dbReference type="ARBA" id="ARBA00022989"/>
    </source>
</evidence>
<comment type="catalytic activity">
    <reaction evidence="12">
        <text>glucuronate acceptor + UDP-alpha-D-glucuronate = acceptor beta-D-glucuronoside + UDP + H(+)</text>
        <dbReference type="Rhea" id="RHEA:21032"/>
        <dbReference type="ChEBI" id="CHEBI:15378"/>
        <dbReference type="ChEBI" id="CHEBI:58052"/>
        <dbReference type="ChEBI" id="CHEBI:58223"/>
        <dbReference type="ChEBI" id="CHEBI:132367"/>
        <dbReference type="ChEBI" id="CHEBI:132368"/>
        <dbReference type="EC" id="2.4.1.17"/>
    </reaction>
</comment>
<dbReference type="OrthoDB" id="5835829at2759"/>
<dbReference type="InterPro" id="IPR050271">
    <property type="entry name" value="UDP-glycosyltransferase"/>
</dbReference>
<dbReference type="AlphaFoldDB" id="A0A9P0E236"/>
<dbReference type="FunFam" id="3.40.50.2000:FF:000050">
    <property type="entry name" value="UDP-glucuronosyltransferase"/>
    <property type="match status" value="1"/>
</dbReference>
<keyword evidence="3 11" id="KW-0328">Glycosyltransferase</keyword>
<dbReference type="Proteomes" id="UP001152798">
    <property type="component" value="Chromosome 1"/>
</dbReference>
<evidence type="ECO:0000256" key="12">
    <source>
        <dbReference type="RuleBase" id="RU362059"/>
    </source>
</evidence>
<evidence type="ECO:0000256" key="8">
    <source>
        <dbReference type="ARBA" id="ARBA00023136"/>
    </source>
</evidence>
<dbReference type="Pfam" id="PF00201">
    <property type="entry name" value="UDPGT"/>
    <property type="match status" value="1"/>
</dbReference>
<keyword evidence="14" id="KW-1185">Reference proteome</keyword>
<evidence type="ECO:0000256" key="9">
    <source>
        <dbReference type="ARBA" id="ARBA00023180"/>
    </source>
</evidence>
<evidence type="ECO:0000256" key="6">
    <source>
        <dbReference type="ARBA" id="ARBA00022824"/>
    </source>
</evidence>
<keyword evidence="4 11" id="KW-0808">Transferase</keyword>
<dbReference type="Gene3D" id="3.40.50.2000">
    <property type="entry name" value="Glycogen Phosphorylase B"/>
    <property type="match status" value="1"/>
</dbReference>
<evidence type="ECO:0000256" key="1">
    <source>
        <dbReference type="ARBA" id="ARBA00004240"/>
    </source>
</evidence>
<keyword evidence="5 12" id="KW-0812">Transmembrane</keyword>
<dbReference type="PANTHER" id="PTHR48043">
    <property type="entry name" value="EG:EG0003.4 PROTEIN-RELATED"/>
    <property type="match status" value="1"/>
</dbReference>
<dbReference type="EC" id="2.4.1.17" evidence="12"/>
<evidence type="ECO:0000256" key="3">
    <source>
        <dbReference type="ARBA" id="ARBA00022676"/>
    </source>
</evidence>
<gene>
    <name evidence="13" type="ORF">NEZAVI_LOCUS909</name>
</gene>
<dbReference type="PROSITE" id="PS00375">
    <property type="entry name" value="UDPGT"/>
    <property type="match status" value="1"/>
</dbReference>
<evidence type="ECO:0000313" key="13">
    <source>
        <dbReference type="EMBL" id="CAH1389510.1"/>
    </source>
</evidence>
<dbReference type="SUPFAM" id="SSF53756">
    <property type="entry name" value="UDP-Glycosyltransferase/glycogen phosphorylase"/>
    <property type="match status" value="1"/>
</dbReference>
<evidence type="ECO:0000256" key="5">
    <source>
        <dbReference type="ARBA" id="ARBA00022692"/>
    </source>
</evidence>
<keyword evidence="7 12" id="KW-1133">Transmembrane helix</keyword>
<dbReference type="GO" id="GO:0005783">
    <property type="term" value="C:endoplasmic reticulum"/>
    <property type="evidence" value="ECO:0007669"/>
    <property type="project" value="UniProtKB-SubCell"/>
</dbReference>
<evidence type="ECO:0000256" key="10">
    <source>
        <dbReference type="ARBA" id="ARBA00046288"/>
    </source>
</evidence>
<dbReference type="PANTHER" id="PTHR48043:SF159">
    <property type="entry name" value="EG:EG0003.4 PROTEIN-RELATED"/>
    <property type="match status" value="1"/>
</dbReference>
<keyword evidence="6" id="KW-0256">Endoplasmic reticulum</keyword>
<sequence>MSSVGMHLTSSLIVSLLFTFLRIVSSYNILAFLPFNGKTHHIVYRPILEALADAGHNITYVTPISPPEPHPKIKYILIDDCYPGFNSKFFFENSKRLFFLQVSAVYGITTEGLEKVYNQPEVKDLIASSEVFDAVITETCFFQEANAALHHRFNAVGVEICCLGERSWINSVAGLPDNTAYMIDYRSPYTDNMSLLERIHNSYITLTVLLTSQFYLSRMEDVAKRSLKYHGSKDRPPLDHILANISMILVNSHPALSYPYPTSPHVKKIGGVVIQKKSKPVPEHIRNFLDNAKHGVIYLSLGTNLAIVSESTEFGDVASTLMKVFGNLKQRVLMKWDTEYPKDQIPTNVMMSSWFPQQQILGHNRTILFITHGGYSSLYESAYFGIPIIGIPYFGDQPKNVRAAVAAGFCIRVDYNNVTEGSLTWAIKEILNNKRYKEEAERRSSMLRDTQTSPVDDAVFWIEHAIKYPNSLTPRSAYMSFIVVNLIDIKIILLIVIISLYYIARKFVGSNNYKIPGKKEKTL</sequence>
<keyword evidence="8 12" id="KW-0472">Membrane</keyword>
<evidence type="ECO:0000256" key="4">
    <source>
        <dbReference type="ARBA" id="ARBA00022679"/>
    </source>
</evidence>